<dbReference type="EMBL" id="CM023475">
    <property type="protein sequence ID" value="KAH7945634.1"/>
    <property type="molecule type" value="Genomic_DNA"/>
</dbReference>
<evidence type="ECO:0000313" key="1">
    <source>
        <dbReference type="EMBL" id="KAH7945634.1"/>
    </source>
</evidence>
<sequence>MTGLGLKASEGAVLLYIVVGDGAASGVVSGPPMDSGWIDDTKLCPMVQRSFVYDYMVKAIDQDGKPALDYRGFAEGINLFDSGNVGKALCQSKDGICCIKLPEMPQYKLVDYKVPSSGRLAALLFTYAGVEFEYVTYEKSKAAEAEAGKRTMHERNETANAVRRNATRREGSRFRERGLEGKDAREATKCATIVTGIASLFSSVRHAKPQRLAPEEDKLAEAKDLREKVPRYLRYFEKLLKDNGTEYFVGNQLTWADLAVTFSCVQLLQRFHGALDSHAHLKAHYERVTALPVVRAFLDQQQAAA</sequence>
<accession>A0ACB8CLB6</accession>
<organism evidence="1 2">
    <name type="scientific">Dermacentor silvarum</name>
    <name type="common">Tick</name>
    <dbReference type="NCBI Taxonomy" id="543639"/>
    <lineage>
        <taxon>Eukaryota</taxon>
        <taxon>Metazoa</taxon>
        <taxon>Ecdysozoa</taxon>
        <taxon>Arthropoda</taxon>
        <taxon>Chelicerata</taxon>
        <taxon>Arachnida</taxon>
        <taxon>Acari</taxon>
        <taxon>Parasitiformes</taxon>
        <taxon>Ixodida</taxon>
        <taxon>Ixodoidea</taxon>
        <taxon>Ixodidae</taxon>
        <taxon>Rhipicephalinae</taxon>
        <taxon>Dermacentor</taxon>
    </lineage>
</organism>
<protein>
    <submittedName>
        <fullName evidence="1">Uncharacterized protein</fullName>
    </submittedName>
</protein>
<name>A0ACB8CLB6_DERSI</name>
<comment type="caution">
    <text evidence="1">The sequence shown here is derived from an EMBL/GenBank/DDBJ whole genome shotgun (WGS) entry which is preliminary data.</text>
</comment>
<gene>
    <name evidence="1" type="ORF">HPB49_013427</name>
</gene>
<reference evidence="1" key="1">
    <citation type="submission" date="2020-05" db="EMBL/GenBank/DDBJ databases">
        <title>Large-scale comparative analyses of tick genomes elucidate their genetic diversity and vector capacities.</title>
        <authorList>
            <person name="Jia N."/>
            <person name="Wang J."/>
            <person name="Shi W."/>
            <person name="Du L."/>
            <person name="Sun Y."/>
            <person name="Zhan W."/>
            <person name="Jiang J."/>
            <person name="Wang Q."/>
            <person name="Zhang B."/>
            <person name="Ji P."/>
            <person name="Sakyi L.B."/>
            <person name="Cui X."/>
            <person name="Yuan T."/>
            <person name="Jiang B."/>
            <person name="Yang W."/>
            <person name="Lam T.T.-Y."/>
            <person name="Chang Q."/>
            <person name="Ding S."/>
            <person name="Wang X."/>
            <person name="Zhu J."/>
            <person name="Ruan X."/>
            <person name="Zhao L."/>
            <person name="Wei J."/>
            <person name="Que T."/>
            <person name="Du C."/>
            <person name="Cheng J."/>
            <person name="Dai P."/>
            <person name="Han X."/>
            <person name="Huang E."/>
            <person name="Gao Y."/>
            <person name="Liu J."/>
            <person name="Shao H."/>
            <person name="Ye R."/>
            <person name="Li L."/>
            <person name="Wei W."/>
            <person name="Wang X."/>
            <person name="Wang C."/>
            <person name="Yang T."/>
            <person name="Huo Q."/>
            <person name="Li W."/>
            <person name="Guo W."/>
            <person name="Chen H."/>
            <person name="Zhou L."/>
            <person name="Ni X."/>
            <person name="Tian J."/>
            <person name="Zhou Y."/>
            <person name="Sheng Y."/>
            <person name="Liu T."/>
            <person name="Pan Y."/>
            <person name="Xia L."/>
            <person name="Li J."/>
            <person name="Zhao F."/>
            <person name="Cao W."/>
        </authorList>
    </citation>
    <scope>NUCLEOTIDE SEQUENCE</scope>
    <source>
        <strain evidence="1">Dsil-2018</strain>
    </source>
</reference>
<keyword evidence="2" id="KW-1185">Reference proteome</keyword>
<proteinExistence type="predicted"/>
<evidence type="ECO:0000313" key="2">
    <source>
        <dbReference type="Proteomes" id="UP000821865"/>
    </source>
</evidence>
<dbReference type="Proteomes" id="UP000821865">
    <property type="component" value="Chromosome 6"/>
</dbReference>